<dbReference type="OrthoDB" id="3055998at2759"/>
<dbReference type="InterPro" id="IPR001000">
    <property type="entry name" value="GH10_dom"/>
</dbReference>
<dbReference type="SMART" id="SM00633">
    <property type="entry name" value="Glyco_10"/>
    <property type="match status" value="1"/>
</dbReference>
<sequence>MSSTGESLITTVLEDVPVEKSGKYFFSCQVKLVNVAPGCMWHKVIINALLKSNRTRNAGTKRCMAQMPQMTPEDGWVDIEGDIQVDQDTTKMTIQVSSDADVKYEVDEPELSQIVVNENWKEQANRRIDKIRKGDITINVDISDEFDPSKVVIKVKQLSHSFPWGTCVKAGALFGTSAADKAYTAFFLKHFKWATFENSMKWRFMTPTEGKTVFSTVDRALDVLIPNGIKVRGHCIAWGKSTKVPVWLRSGDAKRVEEAVSKRIDELADHYQGVFAHYDVCNEQLHGDWYEQKTKDPHYIDQMFLKSAAQDDTVDLCLNDYDVCSKGIFTSAYRRQGLSMVERGVPVSYLGIQSHMGCYPDVDLLTKRLQILAETGIPLFITELDVRQEDIELRAQGYEDILRLYFSHPSVHGIIIWGFWKENISYETAALAEGKKNIKWNQAGEKVHHLWTKEWQTTEKLRPQNKEESFEFRGFFGEYELNLEYDGETQWTHSFSLEEGKDVNIDVNV</sequence>
<reference evidence="7" key="1">
    <citation type="submission" date="2012-12" db="EMBL/GenBank/DDBJ databases">
        <authorList>
            <person name="Hellsten U."/>
            <person name="Grimwood J."/>
            <person name="Chapman J.A."/>
            <person name="Shapiro H."/>
            <person name="Aerts A."/>
            <person name="Otillar R.P."/>
            <person name="Terry A.Y."/>
            <person name="Boore J.L."/>
            <person name="Simakov O."/>
            <person name="Marletaz F."/>
            <person name="Cho S.-J."/>
            <person name="Edsinger-Gonzales E."/>
            <person name="Havlak P."/>
            <person name="Kuo D.-H."/>
            <person name="Larsson T."/>
            <person name="Lv J."/>
            <person name="Arendt D."/>
            <person name="Savage R."/>
            <person name="Osoegawa K."/>
            <person name="de Jong P."/>
            <person name="Lindberg D.R."/>
            <person name="Seaver E.C."/>
            <person name="Weisblat D.A."/>
            <person name="Putnam N.H."/>
            <person name="Grigoriev I.V."/>
            <person name="Rokhsar D.S."/>
        </authorList>
    </citation>
    <scope>NUCLEOTIDE SEQUENCE</scope>
    <source>
        <strain evidence="7">I ESC-2004</strain>
    </source>
</reference>
<organism evidence="6 7">
    <name type="scientific">Capitella teleta</name>
    <name type="common">Polychaete worm</name>
    <dbReference type="NCBI Taxonomy" id="283909"/>
    <lineage>
        <taxon>Eukaryota</taxon>
        <taxon>Metazoa</taxon>
        <taxon>Spiralia</taxon>
        <taxon>Lophotrochozoa</taxon>
        <taxon>Annelida</taxon>
        <taxon>Polychaeta</taxon>
        <taxon>Sedentaria</taxon>
        <taxon>Scolecida</taxon>
        <taxon>Capitellidae</taxon>
        <taxon>Capitella</taxon>
    </lineage>
</organism>
<feature type="domain" description="GH10" evidence="5">
    <location>
        <begin position="175"/>
        <end position="450"/>
    </location>
</feature>
<keyword evidence="7" id="KW-1185">Reference proteome</keyword>
<dbReference type="HOGENOM" id="CLU_008797_4_1_1"/>
<dbReference type="PANTHER" id="PTHR31490">
    <property type="entry name" value="GLYCOSYL HYDROLASE"/>
    <property type="match status" value="1"/>
</dbReference>
<dbReference type="PRINTS" id="PR00134">
    <property type="entry name" value="GLHYDRLASE10"/>
</dbReference>
<keyword evidence="4" id="KW-0624">Polysaccharide degradation</keyword>
<evidence type="ECO:0000256" key="4">
    <source>
        <dbReference type="ARBA" id="ARBA00023326"/>
    </source>
</evidence>
<dbReference type="GO" id="GO:0000272">
    <property type="term" value="P:polysaccharide catabolic process"/>
    <property type="evidence" value="ECO:0007669"/>
    <property type="project" value="UniProtKB-KW"/>
</dbReference>
<evidence type="ECO:0000256" key="1">
    <source>
        <dbReference type="ARBA" id="ARBA00007495"/>
    </source>
</evidence>
<dbReference type="SUPFAM" id="SSF51445">
    <property type="entry name" value="(Trans)glycosidases"/>
    <property type="match status" value="1"/>
</dbReference>
<reference evidence="7" key="2">
    <citation type="journal article" date="2013" name="Nature">
        <title>Insights into bilaterian evolution from three spiralian genomes.</title>
        <authorList>
            <person name="Simakov O."/>
            <person name="Marletaz F."/>
            <person name="Cho S.J."/>
            <person name="Edsinger-Gonzales E."/>
            <person name="Havlak P."/>
            <person name="Hellsten U."/>
            <person name="Kuo D.H."/>
            <person name="Larsson T."/>
            <person name="Lv J."/>
            <person name="Arendt D."/>
            <person name="Savage R."/>
            <person name="Osoegawa K."/>
            <person name="de Jong P."/>
            <person name="Grimwood J."/>
            <person name="Chapman J.A."/>
            <person name="Shapiro H."/>
            <person name="Aerts A."/>
            <person name="Otillar R.P."/>
            <person name="Terry A.Y."/>
            <person name="Boore J.L."/>
            <person name="Grigoriev I.V."/>
            <person name="Lindberg D.R."/>
            <person name="Seaver E.C."/>
            <person name="Weisblat D.A."/>
            <person name="Putnam N.H."/>
            <person name="Rokhsar D.S."/>
        </authorList>
    </citation>
    <scope>NUCLEOTIDE SEQUENCE</scope>
    <source>
        <strain evidence="7">I ESC-2004</strain>
    </source>
</reference>
<dbReference type="Proteomes" id="UP000014760">
    <property type="component" value="Unassembled WGS sequence"/>
</dbReference>
<evidence type="ECO:0000256" key="3">
    <source>
        <dbReference type="ARBA" id="ARBA00023277"/>
    </source>
</evidence>
<protein>
    <recommendedName>
        <fullName evidence="5">GH10 domain-containing protein</fullName>
    </recommendedName>
</protein>
<dbReference type="EnsemblMetazoa" id="CapteT222166">
    <property type="protein sequence ID" value="CapteP222166"/>
    <property type="gene ID" value="CapteG222166"/>
</dbReference>
<dbReference type="AlphaFoldDB" id="X2ASX4"/>
<evidence type="ECO:0000313" key="6">
    <source>
        <dbReference type="EnsemblMetazoa" id="CapteP222166"/>
    </source>
</evidence>
<name>X2ASX4_CAPTE</name>
<dbReference type="Pfam" id="PF00331">
    <property type="entry name" value="Glyco_hydro_10"/>
    <property type="match status" value="1"/>
</dbReference>
<accession>X2ASX4</accession>
<dbReference type="EMBL" id="AMQN01000477">
    <property type="status" value="NOT_ANNOTATED_CDS"/>
    <property type="molecule type" value="Genomic_DNA"/>
</dbReference>
<keyword evidence="2" id="KW-0378">Hydrolase</keyword>
<dbReference type="Gene3D" id="2.60.120.260">
    <property type="entry name" value="Galactose-binding domain-like"/>
    <property type="match status" value="1"/>
</dbReference>
<dbReference type="InterPro" id="IPR044846">
    <property type="entry name" value="GH10"/>
</dbReference>
<dbReference type="OMA" id="TIPMARE"/>
<evidence type="ECO:0000256" key="2">
    <source>
        <dbReference type="ARBA" id="ARBA00022801"/>
    </source>
</evidence>
<comment type="similarity">
    <text evidence="1">Belongs to the glycosyl hydrolase 10 (cellulase F) family.</text>
</comment>
<reference evidence="6" key="3">
    <citation type="submission" date="2015-06" db="UniProtKB">
        <authorList>
            <consortium name="EnsemblMetazoa"/>
        </authorList>
    </citation>
    <scope>IDENTIFICATION</scope>
</reference>
<dbReference type="PANTHER" id="PTHR31490:SF1">
    <property type="entry name" value="ENDO-1,4-BETA-XYLANASE 1"/>
    <property type="match status" value="1"/>
</dbReference>
<proteinExistence type="inferred from homology"/>
<dbReference type="InterPro" id="IPR017853">
    <property type="entry name" value="GH"/>
</dbReference>
<keyword evidence="3" id="KW-0119">Carbohydrate metabolism</keyword>
<dbReference type="GO" id="GO:0031176">
    <property type="term" value="F:endo-1,4-beta-xylanase activity"/>
    <property type="evidence" value="ECO:0007669"/>
    <property type="project" value="UniProtKB-ARBA"/>
</dbReference>
<evidence type="ECO:0000259" key="5">
    <source>
        <dbReference type="PROSITE" id="PS51760"/>
    </source>
</evidence>
<dbReference type="PROSITE" id="PS51760">
    <property type="entry name" value="GH10_2"/>
    <property type="match status" value="1"/>
</dbReference>
<dbReference type="Gene3D" id="3.20.20.80">
    <property type="entry name" value="Glycosidases"/>
    <property type="match status" value="1"/>
</dbReference>
<evidence type="ECO:0000313" key="7">
    <source>
        <dbReference type="Proteomes" id="UP000014760"/>
    </source>
</evidence>